<evidence type="ECO:0000313" key="1">
    <source>
        <dbReference type="EMBL" id="KAI4829067.1"/>
    </source>
</evidence>
<protein>
    <submittedName>
        <fullName evidence="1">Uncharacterized protein</fullName>
    </submittedName>
</protein>
<dbReference type="EMBL" id="CM043788">
    <property type="protein sequence ID" value="KAI4829067.1"/>
    <property type="molecule type" value="Genomic_DNA"/>
</dbReference>
<gene>
    <name evidence="1" type="ORF">KUCAC02_023130</name>
</gene>
<reference evidence="1" key="1">
    <citation type="submission" date="2022-05" db="EMBL/GenBank/DDBJ databases">
        <title>Chromosome-level genome of Chaenocephalus aceratus.</title>
        <authorList>
            <person name="Park H."/>
        </authorList>
    </citation>
    <scope>NUCLEOTIDE SEQUENCE</scope>
    <source>
        <strain evidence="1">KU_202001</strain>
    </source>
</reference>
<proteinExistence type="predicted"/>
<name>A0ACB9XPS6_CHAAC</name>
<comment type="caution">
    <text evidence="1">The sequence shown here is derived from an EMBL/GenBank/DDBJ whole genome shotgun (WGS) entry which is preliminary data.</text>
</comment>
<accession>A0ACB9XPS6</accession>
<keyword evidence="2" id="KW-1185">Reference proteome</keyword>
<dbReference type="Proteomes" id="UP001057452">
    <property type="component" value="Chromosome 4"/>
</dbReference>
<organism evidence="1 2">
    <name type="scientific">Chaenocephalus aceratus</name>
    <name type="common">Blackfin icefish</name>
    <name type="synonym">Chaenichthys aceratus</name>
    <dbReference type="NCBI Taxonomy" id="36190"/>
    <lineage>
        <taxon>Eukaryota</taxon>
        <taxon>Metazoa</taxon>
        <taxon>Chordata</taxon>
        <taxon>Craniata</taxon>
        <taxon>Vertebrata</taxon>
        <taxon>Euteleostomi</taxon>
        <taxon>Actinopterygii</taxon>
        <taxon>Neopterygii</taxon>
        <taxon>Teleostei</taxon>
        <taxon>Neoteleostei</taxon>
        <taxon>Acanthomorphata</taxon>
        <taxon>Eupercaria</taxon>
        <taxon>Perciformes</taxon>
        <taxon>Notothenioidei</taxon>
        <taxon>Channichthyidae</taxon>
        <taxon>Chaenocephalus</taxon>
    </lineage>
</organism>
<sequence>MTPASHSDISGVRGQTSDTYADANKWHLMVTSSPEAKTMRCSNMASASQSSGEGDGRFEDTADTTGLSSPGPLRHLQNSTSYL</sequence>
<evidence type="ECO:0000313" key="2">
    <source>
        <dbReference type="Proteomes" id="UP001057452"/>
    </source>
</evidence>